<dbReference type="InterPro" id="IPR035437">
    <property type="entry name" value="SNase_OB-fold_sf"/>
</dbReference>
<keyword evidence="7" id="KW-0677">Repeat</keyword>
<evidence type="ECO:0000256" key="5">
    <source>
        <dbReference type="ARBA" id="ARBA00022490"/>
    </source>
</evidence>
<feature type="compositionally biased region" description="Basic and acidic residues" evidence="14">
    <location>
        <begin position="647"/>
        <end position="656"/>
    </location>
</feature>
<keyword evidence="5" id="KW-0963">Cytoplasm</keyword>
<keyword evidence="4" id="KW-1003">Cell membrane</keyword>
<evidence type="ECO:0000256" key="2">
    <source>
        <dbReference type="ARBA" id="ARBA00004651"/>
    </source>
</evidence>
<evidence type="ECO:0000256" key="3">
    <source>
        <dbReference type="ARBA" id="ARBA00022448"/>
    </source>
</evidence>
<name>A0A9Q1HYH5_CONCO</name>
<keyword evidence="8" id="KW-0221">Differentiation</keyword>
<gene>
    <name evidence="18" type="ORF">COCON_G00119430</name>
</gene>
<dbReference type="GO" id="GO:0030154">
    <property type="term" value="P:cell differentiation"/>
    <property type="evidence" value="ECO:0007669"/>
    <property type="project" value="UniProtKB-KW"/>
</dbReference>
<organism evidence="18 19">
    <name type="scientific">Conger conger</name>
    <name type="common">Conger eel</name>
    <name type="synonym">Muraena conger</name>
    <dbReference type="NCBI Taxonomy" id="82655"/>
    <lineage>
        <taxon>Eukaryota</taxon>
        <taxon>Metazoa</taxon>
        <taxon>Chordata</taxon>
        <taxon>Craniata</taxon>
        <taxon>Vertebrata</taxon>
        <taxon>Euteleostomi</taxon>
        <taxon>Actinopterygii</taxon>
        <taxon>Neopterygii</taxon>
        <taxon>Teleostei</taxon>
        <taxon>Anguilliformes</taxon>
        <taxon>Congridae</taxon>
        <taxon>Conger</taxon>
    </lineage>
</organism>
<keyword evidence="19" id="KW-1185">Reference proteome</keyword>
<feature type="transmembrane region" description="Helical" evidence="15">
    <location>
        <begin position="21"/>
        <end position="40"/>
    </location>
</feature>
<dbReference type="OrthoDB" id="10034606at2759"/>
<dbReference type="Gene3D" id="2.40.50.90">
    <property type="match status" value="3"/>
</dbReference>
<feature type="region of interest" description="Disordered" evidence="14">
    <location>
        <begin position="960"/>
        <end position="1021"/>
    </location>
</feature>
<dbReference type="Gene3D" id="3.30.420.610">
    <property type="entry name" value="LOTUS domain-like"/>
    <property type="match status" value="3"/>
</dbReference>
<feature type="domain" description="HTH OST-type" evidence="17">
    <location>
        <begin position="899"/>
        <end position="969"/>
    </location>
</feature>
<comment type="caution">
    <text evidence="18">The sequence shown here is derived from an EMBL/GenBank/DDBJ whole genome shotgun (WGS) entry which is preliminary data.</text>
</comment>
<dbReference type="InterPro" id="IPR041966">
    <property type="entry name" value="LOTUS-like"/>
</dbReference>
<evidence type="ECO:0000259" key="16">
    <source>
        <dbReference type="PROSITE" id="PS50304"/>
    </source>
</evidence>
<feature type="domain" description="Tudor" evidence="16">
    <location>
        <begin position="1171"/>
        <end position="1229"/>
    </location>
</feature>
<dbReference type="PROSITE" id="PS50304">
    <property type="entry name" value="TUDOR"/>
    <property type="match status" value="1"/>
</dbReference>
<dbReference type="InterPro" id="IPR002999">
    <property type="entry name" value="Tudor"/>
</dbReference>
<evidence type="ECO:0000256" key="7">
    <source>
        <dbReference type="ARBA" id="ARBA00022737"/>
    </source>
</evidence>
<dbReference type="CDD" id="cd20429">
    <property type="entry name" value="Tudor_TDRD7_rpt3"/>
    <property type="match status" value="1"/>
</dbReference>
<dbReference type="Proteomes" id="UP001152803">
    <property type="component" value="Unassembled WGS sequence"/>
</dbReference>
<feature type="compositionally biased region" description="Basic and acidic residues" evidence="14">
    <location>
        <begin position="847"/>
        <end position="864"/>
    </location>
</feature>
<evidence type="ECO:0000256" key="14">
    <source>
        <dbReference type="SAM" id="MobiDB-lite"/>
    </source>
</evidence>
<dbReference type="Gene3D" id="2.30.30.140">
    <property type="match status" value="3"/>
</dbReference>
<dbReference type="GO" id="GO:0034632">
    <property type="term" value="F:retinol transmembrane transporter activity"/>
    <property type="evidence" value="ECO:0007669"/>
    <property type="project" value="InterPro"/>
</dbReference>
<feature type="transmembrane region" description="Helical" evidence="15">
    <location>
        <begin position="104"/>
        <end position="123"/>
    </location>
</feature>
<dbReference type="InterPro" id="IPR047449">
    <property type="entry name" value="Tudor_TDRD7_rpt3"/>
</dbReference>
<proteinExistence type="predicted"/>
<dbReference type="GO" id="GO:0071939">
    <property type="term" value="P:vitamin A import into cell"/>
    <property type="evidence" value="ECO:0007669"/>
    <property type="project" value="TreeGrafter"/>
</dbReference>
<evidence type="ECO:0000256" key="12">
    <source>
        <dbReference type="ARBA" id="ARBA00023136"/>
    </source>
</evidence>
<dbReference type="SUPFAM" id="SSF63748">
    <property type="entry name" value="Tudor/PWWP/MBT"/>
    <property type="match status" value="3"/>
</dbReference>
<dbReference type="InterPro" id="IPR025605">
    <property type="entry name" value="OST-HTH/LOTUS_dom"/>
</dbReference>
<dbReference type="GO" id="GO:0007283">
    <property type="term" value="P:spermatogenesis"/>
    <property type="evidence" value="ECO:0007669"/>
    <property type="project" value="UniProtKB-KW"/>
</dbReference>
<dbReference type="Pfam" id="PF12872">
    <property type="entry name" value="OST-HTH"/>
    <property type="match status" value="2"/>
</dbReference>
<evidence type="ECO:0000259" key="17">
    <source>
        <dbReference type="PROSITE" id="PS51644"/>
    </source>
</evidence>
<dbReference type="PANTHER" id="PTHR21444">
    <property type="entry name" value="COILED-COIL DOMAIN-CONTAINING PROTEIN 180"/>
    <property type="match status" value="1"/>
</dbReference>
<evidence type="ECO:0000256" key="11">
    <source>
        <dbReference type="ARBA" id="ARBA00022989"/>
    </source>
</evidence>
<dbReference type="PROSITE" id="PS51644">
    <property type="entry name" value="HTH_OST"/>
    <property type="match status" value="2"/>
</dbReference>
<feature type="transmembrane region" description="Helical" evidence="15">
    <location>
        <begin position="478"/>
        <end position="505"/>
    </location>
</feature>
<dbReference type="CDD" id="cd09973">
    <property type="entry name" value="LOTUS_2_TDRD7"/>
    <property type="match status" value="1"/>
</dbReference>
<feature type="transmembrane region" description="Helical" evidence="15">
    <location>
        <begin position="321"/>
        <end position="344"/>
    </location>
</feature>
<keyword evidence="12 15" id="KW-0472">Membrane</keyword>
<evidence type="ECO:0000313" key="18">
    <source>
        <dbReference type="EMBL" id="KAJ8269336.1"/>
    </source>
</evidence>
<comment type="subcellular location">
    <subcellularLocation>
        <location evidence="2">Cell membrane</location>
        <topology evidence="2">Multi-pass membrane protein</topology>
    </subcellularLocation>
    <subcellularLocation>
        <location evidence="1">Cytoplasm</location>
    </subcellularLocation>
</comment>
<feature type="transmembrane region" description="Helical" evidence="15">
    <location>
        <begin position="254"/>
        <end position="275"/>
    </location>
</feature>
<feature type="compositionally biased region" description="Polar residues" evidence="14">
    <location>
        <begin position="973"/>
        <end position="984"/>
    </location>
</feature>
<feature type="transmembrane region" description="Helical" evidence="15">
    <location>
        <begin position="78"/>
        <end position="98"/>
    </location>
</feature>
<keyword evidence="10" id="KW-0694">RNA-binding</keyword>
<dbReference type="GO" id="GO:0003723">
    <property type="term" value="F:RNA binding"/>
    <property type="evidence" value="ECO:0007669"/>
    <property type="project" value="UniProtKB-KW"/>
</dbReference>
<dbReference type="PANTHER" id="PTHR21444:SF17">
    <property type="entry name" value="STIMULATED BY RETINOIC ACID GENE 6 PROTEIN-LIKE"/>
    <property type="match status" value="1"/>
</dbReference>
<keyword evidence="9" id="KW-0744">Spermatogenesis</keyword>
<dbReference type="Pfam" id="PF00567">
    <property type="entry name" value="TUDOR"/>
    <property type="match status" value="3"/>
</dbReference>
<feature type="compositionally biased region" description="Low complexity" evidence="14">
    <location>
        <begin position="1537"/>
        <end position="1569"/>
    </location>
</feature>
<feature type="transmembrane region" description="Helical" evidence="15">
    <location>
        <begin position="173"/>
        <end position="193"/>
    </location>
</feature>
<keyword evidence="3" id="KW-0813">Transport</keyword>
<evidence type="ECO:0000256" key="6">
    <source>
        <dbReference type="ARBA" id="ARBA00022692"/>
    </source>
</evidence>
<feature type="transmembrane region" description="Helical" evidence="15">
    <location>
        <begin position="421"/>
        <end position="445"/>
    </location>
</feature>
<dbReference type="GO" id="GO:0005886">
    <property type="term" value="C:plasma membrane"/>
    <property type="evidence" value="ECO:0007669"/>
    <property type="project" value="UniProtKB-SubCell"/>
</dbReference>
<keyword evidence="6 15" id="KW-0812">Transmembrane</keyword>
<feature type="domain" description="HTH OST-type" evidence="17">
    <location>
        <begin position="663"/>
        <end position="736"/>
    </location>
</feature>
<dbReference type="InterPro" id="IPR026612">
    <property type="entry name" value="STRA6-like"/>
</dbReference>
<evidence type="ECO:0000256" key="9">
    <source>
        <dbReference type="ARBA" id="ARBA00022871"/>
    </source>
</evidence>
<keyword evidence="11 15" id="KW-1133">Transmembrane helix</keyword>
<feature type="compositionally biased region" description="Pro residues" evidence="14">
    <location>
        <begin position="1600"/>
        <end position="1609"/>
    </location>
</feature>
<evidence type="ECO:0000313" key="19">
    <source>
        <dbReference type="Proteomes" id="UP001152803"/>
    </source>
</evidence>
<dbReference type="EMBL" id="JAFJMO010000008">
    <property type="protein sequence ID" value="KAJ8269336.1"/>
    <property type="molecule type" value="Genomic_DNA"/>
</dbReference>
<evidence type="ECO:0000256" key="10">
    <source>
        <dbReference type="ARBA" id="ARBA00022884"/>
    </source>
</evidence>
<feature type="region of interest" description="Disordered" evidence="14">
    <location>
        <begin position="749"/>
        <end position="902"/>
    </location>
</feature>
<dbReference type="FunFam" id="2.30.30.140:FF:000045">
    <property type="entry name" value="tudor domain-containing protein 7 isoform X1"/>
    <property type="match status" value="1"/>
</dbReference>
<keyword evidence="13" id="KW-0675">Receptor</keyword>
<evidence type="ECO:0000256" key="4">
    <source>
        <dbReference type="ARBA" id="ARBA00022475"/>
    </source>
</evidence>
<feature type="region of interest" description="Disordered" evidence="14">
    <location>
        <begin position="1510"/>
        <end position="1609"/>
    </location>
</feature>
<feature type="compositionally biased region" description="Polar residues" evidence="14">
    <location>
        <begin position="867"/>
        <end position="886"/>
    </location>
</feature>
<evidence type="ECO:0000256" key="13">
    <source>
        <dbReference type="ARBA" id="ARBA00023170"/>
    </source>
</evidence>
<feature type="transmembrane region" description="Helical" evidence="15">
    <location>
        <begin position="135"/>
        <end position="153"/>
    </location>
</feature>
<feature type="transmembrane region" description="Helical" evidence="15">
    <location>
        <begin position="385"/>
        <end position="409"/>
    </location>
</feature>
<evidence type="ECO:0000256" key="1">
    <source>
        <dbReference type="ARBA" id="ARBA00004496"/>
    </source>
</evidence>
<sequence length="1797" mass="200031">MIVEDASAANQTCENGISMDLFLHLSLVPALFIMAVLSYLQRRVRQTALDSKIPALSGHFGIVVPLDLITSLSNRWSYGFAFGAVSSSVMLLFSESYLPFQVPAWAIAIVYLVGALEVGLAYFPFFACLSTPFRAAGAVLGFLYTLVWVLVTLWDTVTCPAGNILGRFQKPVLQWPCILCLVFLLGRFVHMLVKAVRIHLGLERAEGQEQLLQSHQAQYIQTLLSRPSQRRMELNWFQRKVYTWDPHFKFPNRMIGTSIISLIGLYIMTVADYSLSDYAFDSLDVLKDSLEDLVISCNLTDHSIAALVPQLKEFTRVARGAWLATTIFASLTSVSYTFHVLACYRKHLKRLWAGQKHFLPEKFHHPSPAVSVAAIAKYSGWQIAFMMWGFLIIHFVQFLFALLIAYLVVVPLQHGNGLAMLSNLGFIILTVGVVMGMVALQLVLVQKFFLQDKISPTDKQKPLALNNRRAFHNFNYFFFFYNVIMGLSNCILRLLTSCVLGTWLISRIDRTIMQRGYESLDPGYSTWIGMIFADHYHSNPVLICFCNLLLEERLQKERAAITYSPSNSSAAVSVEGSRATRRWLLLYTLLKNPQLILQRKRLASTSAHDDSSGRAPLETIALACVLALQRSRVQGEADTPAPIKGGPDTDARLPSHIPDRMSDVELVKKMLRAVLQSNKNGVSLAQLQADFKDLTGDFIPYKQMGYTSLDAFLHSLSSVVKMERTARGEVICFATVCKETAHIAQLVARQRSSKKTGRPQLVNCQMRFKPATPSMLNAKPRTSLRQPDHIGRSSRGGAHIPTGGRSAGAWDHRQAGGRDSQPNGRIPAPPQNRAPGTQTRKPPAPSDRPEKRMTLPSRFQREVQAHLSRNPQQTAGPANLNENTPPSKARGPQPSGGYHPQAVQSRIREVLSKHSNGLWVSKLPQLYRELYKEELPTEALRDLEHWSHICTVEKPCSSNPSELLLYPSKDPSRPSSAASQKSRTPTPPLPACSSSSSSSPSSSSPSSPCPSPSPLPPQPLSADTKAKLEELLQKHSNGVWAHALPKLFLDTYKAKLPENALRDLTLLGDICTIDYTMPNNPKKAILYARAMEDHNHNRADPGMGRRPSAQSVPPLLIPKEEYPSVLVVEASSTSSVILRYIGEGYSQAQEALEDKMREFYGQNRASKALPSPATGQLAAVKTEEEEEFLRAQVCEVTADKAKVYYVDHGFSELISNGKLLVLHESFYNLPFQATKCRLAGLEPFSQEPAVLKKFESLACGKILLAEILERDQAPLMVLYDTSQDDDVNINAACMKALQDPSLETPLQVNSAYARVCVTNVCSDGTIYCQLPSRGQAKLNEMLEKIDAYFHSQVTSEFLVSKPFCGKCCLARCKGKWARVEITNLHGSRVLDIQFLDLGVPASVEVIELREVPPPFLRDLISIPPQAVKCCLADVPVDVGSWTADAVQRLRDAVLSSTECSMKATKLEEAKKLAHVYLFSSKNFHDVDHSVNHQLADSDLWKHQKDVFLSNRSPAKTKVDPNSNTTSNPKPASKSNINSNTTKPAPNSNTNPNSNTVSNPNPNTNSNSRNCIRRPSLKKPLSPPPQMGETPPQSPTTSLQLPPPPVLPPPGQNMDVFVSVACHPGHFVLQPWQDLYKLAVLMGEMILYYNKMEEKPARVEKNQIYAAKVENDWHRVLVKGVLNNGLVSVYELDYGKHELVSVTQLRPLIQDFRQFPFQGITAQLAGVKPRQWSEEASIVFRNHVEKKPLVAQVESVQEGPHTWDRKVVVYLVDTSQEEKDIWVHDIMSEFTEELTKAA</sequence>
<dbReference type="FunFam" id="2.30.30.140:FF:000065">
    <property type="entry name" value="tudor domain-containing protein 7"/>
    <property type="match status" value="1"/>
</dbReference>
<dbReference type="GO" id="GO:0038023">
    <property type="term" value="F:signaling receptor activity"/>
    <property type="evidence" value="ECO:0007669"/>
    <property type="project" value="InterPro"/>
</dbReference>
<dbReference type="Pfam" id="PF14752">
    <property type="entry name" value="RBP_receptor"/>
    <property type="match status" value="1"/>
</dbReference>
<reference evidence="18" key="1">
    <citation type="journal article" date="2023" name="Science">
        <title>Genome structures resolve the early diversification of teleost fishes.</title>
        <authorList>
            <person name="Parey E."/>
            <person name="Louis A."/>
            <person name="Montfort J."/>
            <person name="Bouchez O."/>
            <person name="Roques C."/>
            <person name="Iampietro C."/>
            <person name="Lluch J."/>
            <person name="Castinel A."/>
            <person name="Donnadieu C."/>
            <person name="Desvignes T."/>
            <person name="Floi Bucao C."/>
            <person name="Jouanno E."/>
            <person name="Wen M."/>
            <person name="Mejri S."/>
            <person name="Dirks R."/>
            <person name="Jansen H."/>
            <person name="Henkel C."/>
            <person name="Chen W.J."/>
            <person name="Zahm M."/>
            <person name="Cabau C."/>
            <person name="Klopp C."/>
            <person name="Thompson A.W."/>
            <person name="Robinson-Rechavi M."/>
            <person name="Braasch I."/>
            <person name="Lecointre G."/>
            <person name="Bobe J."/>
            <person name="Postlethwait J.H."/>
            <person name="Berthelot C."/>
            <person name="Roest Crollius H."/>
            <person name="Guiguen Y."/>
        </authorList>
    </citation>
    <scope>NUCLEOTIDE SEQUENCE</scope>
    <source>
        <strain evidence="18">Concon-B</strain>
    </source>
</reference>
<protein>
    <submittedName>
        <fullName evidence="18">Uncharacterized protein</fullName>
    </submittedName>
</protein>
<feature type="compositionally biased region" description="Pro residues" evidence="14">
    <location>
        <begin position="1007"/>
        <end position="1019"/>
    </location>
</feature>
<evidence type="ECO:0000256" key="8">
    <source>
        <dbReference type="ARBA" id="ARBA00022782"/>
    </source>
</evidence>
<dbReference type="SMART" id="SM00333">
    <property type="entry name" value="TUDOR"/>
    <property type="match status" value="3"/>
</dbReference>
<accession>A0A9Q1HYH5</accession>
<feature type="compositionally biased region" description="Low complexity" evidence="14">
    <location>
        <begin position="991"/>
        <end position="1006"/>
    </location>
</feature>
<feature type="region of interest" description="Disordered" evidence="14">
    <location>
        <begin position="636"/>
        <end position="656"/>
    </location>
</feature>
<dbReference type="GO" id="GO:0005737">
    <property type="term" value="C:cytoplasm"/>
    <property type="evidence" value="ECO:0007669"/>
    <property type="project" value="UniProtKB-SubCell"/>
</dbReference>
<evidence type="ECO:0000256" key="15">
    <source>
        <dbReference type="SAM" id="Phobius"/>
    </source>
</evidence>
<feature type="compositionally biased region" description="Polar residues" evidence="14">
    <location>
        <begin position="1510"/>
        <end position="1536"/>
    </location>
</feature>